<proteinExistence type="predicted"/>
<dbReference type="Proteomes" id="UP000077202">
    <property type="component" value="Unassembled WGS sequence"/>
</dbReference>
<sequence>MEKVVAKAVKDVGGAACGPQKVASPRTSTGTVILETGEDPSTEEAQSQAFSAADVLCVQVTEASAVAVKERQNQSTEAKYRVLQKRLAEEVEKRRYSEKACESLPEDVENAKCVTVDLLSRLEACRTVYNTESLRVDKMTAASVKKEQEYETELAAKAKKLAEYGAAKISDLELIEKLETQCGELRSQRTQTEEQLCEMETR</sequence>
<name>A0A176VGH2_MARPO</name>
<keyword evidence="3" id="KW-1185">Reference proteome</keyword>
<comment type="caution">
    <text evidence="2">The sequence shown here is derived from an EMBL/GenBank/DDBJ whole genome shotgun (WGS) entry which is preliminary data.</text>
</comment>
<gene>
    <name evidence="2" type="ORF">AXG93_3022s1100</name>
</gene>
<evidence type="ECO:0000256" key="1">
    <source>
        <dbReference type="SAM" id="Coils"/>
    </source>
</evidence>
<accession>A0A176VGH2</accession>
<organism evidence="2 3">
    <name type="scientific">Marchantia polymorpha subsp. ruderalis</name>
    <dbReference type="NCBI Taxonomy" id="1480154"/>
    <lineage>
        <taxon>Eukaryota</taxon>
        <taxon>Viridiplantae</taxon>
        <taxon>Streptophyta</taxon>
        <taxon>Embryophyta</taxon>
        <taxon>Marchantiophyta</taxon>
        <taxon>Marchantiopsida</taxon>
        <taxon>Marchantiidae</taxon>
        <taxon>Marchantiales</taxon>
        <taxon>Marchantiaceae</taxon>
        <taxon>Marchantia</taxon>
    </lineage>
</organism>
<feature type="coiled-coil region" evidence="1">
    <location>
        <begin position="66"/>
        <end position="93"/>
    </location>
</feature>
<dbReference type="EMBL" id="LVLJ01003984">
    <property type="protein sequence ID" value="OAE18886.1"/>
    <property type="molecule type" value="Genomic_DNA"/>
</dbReference>
<evidence type="ECO:0000313" key="3">
    <source>
        <dbReference type="Proteomes" id="UP000077202"/>
    </source>
</evidence>
<evidence type="ECO:0000313" key="2">
    <source>
        <dbReference type="EMBL" id="OAE18886.1"/>
    </source>
</evidence>
<keyword evidence="1" id="KW-0175">Coiled coil</keyword>
<reference evidence="2" key="1">
    <citation type="submission" date="2016-03" db="EMBL/GenBank/DDBJ databases">
        <title>Mechanisms controlling the formation of the plant cell surface in tip-growing cells are functionally conserved among land plants.</title>
        <authorList>
            <person name="Honkanen S."/>
            <person name="Jones V.A."/>
            <person name="Morieri G."/>
            <person name="Champion C."/>
            <person name="Hetherington A.J."/>
            <person name="Kelly S."/>
            <person name="Saint-Marcoux D."/>
            <person name="Proust H."/>
            <person name="Prescott H."/>
            <person name="Dolan L."/>
        </authorList>
    </citation>
    <scope>NUCLEOTIDE SEQUENCE [LARGE SCALE GENOMIC DNA]</scope>
    <source>
        <tissue evidence="2">Whole gametophyte</tissue>
    </source>
</reference>
<dbReference type="AlphaFoldDB" id="A0A176VGH2"/>
<protein>
    <submittedName>
        <fullName evidence="2">Uncharacterized protein</fullName>
    </submittedName>
</protein>